<dbReference type="Proteomes" id="UP000623307">
    <property type="component" value="Chromosome 1"/>
</dbReference>
<evidence type="ECO:0000256" key="3">
    <source>
        <dbReference type="SAM" id="MobiDB-lite"/>
    </source>
</evidence>
<dbReference type="Pfam" id="PF10503">
    <property type="entry name" value="Esterase_PHB"/>
    <property type="match status" value="1"/>
</dbReference>
<dbReference type="Proteomes" id="UP000256862">
    <property type="component" value="Plasmid CO2235_mp"/>
</dbReference>
<dbReference type="GeneID" id="303490174"/>
<gene>
    <name evidence="5" type="ORF">CO2235_MP40031</name>
    <name evidence="4" type="ORF">JTE92_11600</name>
</gene>
<name>A0A375GL30_9BURK</name>
<dbReference type="RefSeq" id="WP_063237514.1">
    <property type="nucleotide sequence ID" value="NZ_CP069809.1"/>
</dbReference>
<evidence type="ECO:0000256" key="1">
    <source>
        <dbReference type="ARBA" id="ARBA00022729"/>
    </source>
</evidence>
<sequence length="366" mass="38556">MPRSSGAKLWSTLNKAATRNARRMQRAVNRNITRPMTEAIVRNAVKQSAAVTAATQRALSGVVSPAEPPRSRGSGRWEEGSWGAGPLAPRRYRMFVPAGANGRRRAPMLVLLHGCGQDTASFAAVTRAAAVAREAGWVVLLPEQSSQANGQRCWNWFKPAGQGAVEAGLLMALVEQACRTHPVAADRVSVLGLSAGGAMALTLGLRYPARFAAVGSHSGAVPWSATNATQAARAMRGQRGPDARAVHALRLGLAGRRPPPLLLLHGDADAMVDVSNATAAAALWMQLQPEGAHPLAAVPARRIQRGMRRAVDVFDWTEGKAPYLRLVRVEGLGHAWSGGAGGHAFSDPAGPDGLKLALRFFLAVGG</sequence>
<proteinExistence type="predicted"/>
<reference evidence="5" key="1">
    <citation type="submission" date="2018-01" db="EMBL/GenBank/DDBJ databases">
        <authorList>
            <person name="Clerissi C."/>
        </authorList>
    </citation>
    <scope>NUCLEOTIDE SEQUENCE</scope>
    <source>
        <strain evidence="5">Cupriavidus oxalaticus LMG 2235</strain>
    </source>
</reference>
<keyword evidence="6" id="KW-1185">Reference proteome</keyword>
<dbReference type="PANTHER" id="PTHR43037">
    <property type="entry name" value="UNNAMED PRODUCT-RELATED"/>
    <property type="match status" value="1"/>
</dbReference>
<keyword evidence="2" id="KW-0378">Hydrolase</keyword>
<dbReference type="EMBL" id="OGUS01000139">
    <property type="protein sequence ID" value="SPC20675.1"/>
    <property type="molecule type" value="Genomic_DNA"/>
</dbReference>
<dbReference type="NCBIfam" id="TIGR01840">
    <property type="entry name" value="esterase_phb"/>
    <property type="match status" value="1"/>
</dbReference>
<evidence type="ECO:0000256" key="2">
    <source>
        <dbReference type="ARBA" id="ARBA00022801"/>
    </source>
</evidence>
<evidence type="ECO:0000313" key="4">
    <source>
        <dbReference type="EMBL" id="QRQ91245.1"/>
    </source>
</evidence>
<dbReference type="EMBL" id="CP069811">
    <property type="protein sequence ID" value="QRQ91245.1"/>
    <property type="molecule type" value="Genomic_DNA"/>
</dbReference>
<evidence type="ECO:0000313" key="6">
    <source>
        <dbReference type="Proteomes" id="UP000623307"/>
    </source>
</evidence>
<dbReference type="InterPro" id="IPR050955">
    <property type="entry name" value="Plant_Biomass_Hydrol_Est"/>
</dbReference>
<dbReference type="InterPro" id="IPR010126">
    <property type="entry name" value="Esterase_phb"/>
</dbReference>
<dbReference type="AlphaFoldDB" id="A0A375GL30"/>
<dbReference type="PANTHER" id="PTHR43037:SF1">
    <property type="entry name" value="BLL1128 PROTEIN"/>
    <property type="match status" value="1"/>
</dbReference>
<dbReference type="InterPro" id="IPR029058">
    <property type="entry name" value="AB_hydrolase_fold"/>
</dbReference>
<feature type="region of interest" description="Disordered" evidence="3">
    <location>
        <begin position="61"/>
        <end position="82"/>
    </location>
</feature>
<reference evidence="4 6" key="2">
    <citation type="submission" date="2021-02" db="EMBL/GenBank/DDBJ databases">
        <title>Complete Genome Sequence of Cupriavidus oxalaticus Strain Ox1, a Soil Oxalate-Degrading Species.</title>
        <authorList>
            <person name="Palmieri F."/>
            <person name="Udriet P."/>
            <person name="Deuasquier M."/>
            <person name="Beaudoing E."/>
            <person name="Johnson S.L."/>
            <person name="Davenport K.W."/>
            <person name="Chain P.S."/>
            <person name="Bindschedler S."/>
            <person name="Junier P."/>
        </authorList>
    </citation>
    <scope>NUCLEOTIDE SEQUENCE [LARGE SCALE GENOMIC DNA]</scope>
    <source>
        <strain evidence="4 6">Ox1</strain>
    </source>
</reference>
<dbReference type="OrthoDB" id="9767239at2"/>
<accession>A0A375GL30</accession>
<protein>
    <submittedName>
        <fullName evidence="4 5">Esterase</fullName>
    </submittedName>
</protein>
<keyword evidence="1" id="KW-0732">Signal</keyword>
<dbReference type="GO" id="GO:0016787">
    <property type="term" value="F:hydrolase activity"/>
    <property type="evidence" value="ECO:0007669"/>
    <property type="project" value="UniProtKB-KW"/>
</dbReference>
<organism evidence="5">
    <name type="scientific">Cupriavidus oxalaticus</name>
    <dbReference type="NCBI Taxonomy" id="96344"/>
    <lineage>
        <taxon>Bacteria</taxon>
        <taxon>Pseudomonadati</taxon>
        <taxon>Pseudomonadota</taxon>
        <taxon>Betaproteobacteria</taxon>
        <taxon>Burkholderiales</taxon>
        <taxon>Burkholderiaceae</taxon>
        <taxon>Cupriavidus</taxon>
    </lineage>
</organism>
<dbReference type="SUPFAM" id="SSF53474">
    <property type="entry name" value="alpha/beta-Hydrolases"/>
    <property type="match status" value="1"/>
</dbReference>
<dbReference type="GO" id="GO:0005576">
    <property type="term" value="C:extracellular region"/>
    <property type="evidence" value="ECO:0007669"/>
    <property type="project" value="InterPro"/>
</dbReference>
<evidence type="ECO:0000313" key="5">
    <source>
        <dbReference type="EMBL" id="SPC20675.1"/>
    </source>
</evidence>
<dbReference type="Gene3D" id="3.40.50.1820">
    <property type="entry name" value="alpha/beta hydrolase"/>
    <property type="match status" value="1"/>
</dbReference>